<accession>A0A167L8X1</accession>
<evidence type="ECO:0000313" key="2">
    <source>
        <dbReference type="Proteomes" id="UP000076738"/>
    </source>
</evidence>
<dbReference type="Proteomes" id="UP000076738">
    <property type="component" value="Unassembled WGS sequence"/>
</dbReference>
<reference evidence="1 2" key="1">
    <citation type="journal article" date="2016" name="Mol. Biol. Evol.">
        <title>Comparative Genomics of Early-Diverging Mushroom-Forming Fungi Provides Insights into the Origins of Lignocellulose Decay Capabilities.</title>
        <authorList>
            <person name="Nagy L.G."/>
            <person name="Riley R."/>
            <person name="Tritt A."/>
            <person name="Adam C."/>
            <person name="Daum C."/>
            <person name="Floudas D."/>
            <person name="Sun H."/>
            <person name="Yadav J.S."/>
            <person name="Pangilinan J."/>
            <person name="Larsson K.H."/>
            <person name="Matsuura K."/>
            <person name="Barry K."/>
            <person name="Labutti K."/>
            <person name="Kuo R."/>
            <person name="Ohm R.A."/>
            <person name="Bhattacharya S.S."/>
            <person name="Shirouzu T."/>
            <person name="Yoshinaga Y."/>
            <person name="Martin F.M."/>
            <person name="Grigoriev I.V."/>
            <person name="Hibbett D.S."/>
        </authorList>
    </citation>
    <scope>NUCLEOTIDE SEQUENCE [LARGE SCALE GENOMIC DNA]</scope>
    <source>
        <strain evidence="1 2">TUFC12733</strain>
    </source>
</reference>
<dbReference type="STRING" id="1330018.A0A167L8X1"/>
<name>A0A167L8X1_CALVF</name>
<gene>
    <name evidence="1" type="ORF">CALVIDRAFT_171490</name>
</gene>
<protein>
    <submittedName>
        <fullName evidence="1">Uncharacterized protein</fullName>
    </submittedName>
</protein>
<keyword evidence="2" id="KW-1185">Reference proteome</keyword>
<sequence length="420" mass="46727">MTGVQPYNITIGEQSAVYEYNPHRDIDLASGWNDSYTGSRVYVLAGLGVGTPYRATEYEGANVVLTFQGTAIYMCFTPQPNMEWSFSLTPTAAYRQVDGSADPTCSQWGGTTLVAADNLSYNTYTATLTLNAIISGGQFAFFGSVVSVSIGPAGTQANTPLIIDDHASTWTYSPVNEWNQETDTGAVDGSYSQTCYYNGTDTATATYTASNASALYVVGMLRADIAFYTVQMNGDPPLKYNAYDFWTTNQQVLFFAGGLDPTQQYTIQLQNFDTDYQTSPIGVNCLRIDAIYLINGVPPQTYAATCKALIPLTNDVLQHINDFVWVFHTHFCFESAKQRHIAAHLWRFDLGHQFFFYSRRRYRWRRRWWAGGHCDSNCRPRAAVAPTESCRSSHACCLEAGRRSNISGLGTRHRSHPFLP</sequence>
<organism evidence="1 2">
    <name type="scientific">Calocera viscosa (strain TUFC12733)</name>
    <dbReference type="NCBI Taxonomy" id="1330018"/>
    <lineage>
        <taxon>Eukaryota</taxon>
        <taxon>Fungi</taxon>
        <taxon>Dikarya</taxon>
        <taxon>Basidiomycota</taxon>
        <taxon>Agaricomycotina</taxon>
        <taxon>Dacrymycetes</taxon>
        <taxon>Dacrymycetales</taxon>
        <taxon>Dacrymycetaceae</taxon>
        <taxon>Calocera</taxon>
    </lineage>
</organism>
<dbReference type="AlphaFoldDB" id="A0A167L8X1"/>
<dbReference type="EMBL" id="KV417289">
    <property type="protein sequence ID" value="KZO95449.1"/>
    <property type="molecule type" value="Genomic_DNA"/>
</dbReference>
<dbReference type="OrthoDB" id="2576334at2759"/>
<evidence type="ECO:0000313" key="1">
    <source>
        <dbReference type="EMBL" id="KZO95449.1"/>
    </source>
</evidence>
<proteinExistence type="predicted"/>